<comment type="caution">
    <text evidence="6">The sequence shown here is derived from an EMBL/GenBank/DDBJ whole genome shotgun (WGS) entry which is preliminary data.</text>
</comment>
<dbReference type="SUPFAM" id="SSF47954">
    <property type="entry name" value="Cyclin-like"/>
    <property type="match status" value="2"/>
</dbReference>
<dbReference type="GO" id="GO:0044772">
    <property type="term" value="P:mitotic cell cycle phase transition"/>
    <property type="evidence" value="ECO:0007669"/>
    <property type="project" value="InterPro"/>
</dbReference>
<dbReference type="InterPro" id="IPR039361">
    <property type="entry name" value="Cyclin"/>
</dbReference>
<evidence type="ECO:0000259" key="4">
    <source>
        <dbReference type="SMART" id="SM00385"/>
    </source>
</evidence>
<proteinExistence type="inferred from homology"/>
<dbReference type="InterPro" id="IPR006671">
    <property type="entry name" value="Cyclin_N"/>
</dbReference>
<dbReference type="PANTHER" id="PTHR10177">
    <property type="entry name" value="CYCLINS"/>
    <property type="match status" value="1"/>
</dbReference>
<keyword evidence="1 2" id="KW-0195">Cyclin</keyword>
<sequence length="525" mass="59356">MKTRNKLTPKEHSAGMNAKSKLSRIQDASEATVVSLPSCNSSRAGNDQLITPYVANEKSTVTTNVSKKEIRITSSTTNVSVLTTQGTVLPSAATTTSSCPGVQQKPVAARRSKRMTSAKLEYKRKQKVRLFVNPQKANGYESNLYSEEDMNDHNDFHTDSEFLPPHNIPKRNEPSSTEMVVTEMPPKQIEYRKISSIFTSCDDSKELTYAYKKAYGDVYFQSNIEKEERDIVKRNELSKKNSPISRPRTRSIYKEEEKELSRALAPTMPMYMSSKFQSEINLEMRAILVNWLISVANDLSFTHETVHTCVNLMDKALYKLEVTPETFHTFGCACLVIAGKLNEVKKTRPVDIAFFTDGSCSPNEICAMEMTICLTLGFDLQCVTAFHFLDHYLDVSCFPPDNDTEHGCARYNKKLHSMALLIVDASLLIPALVDVKGSLIAAAALYLARAMVGSDDVWNSHLRHHSGFEEEQMFETVSLLYRLLQTMHKNKNMKSLMKKYDTEKFLRIIQKVNVCDITSVFAKYE</sequence>
<protein>
    <recommendedName>
        <fullName evidence="8">G2/mitotic-specific cyclin-B3</fullName>
    </recommendedName>
</protein>
<accession>A0AAD3CQA4</accession>
<dbReference type="SMART" id="SM01332">
    <property type="entry name" value="Cyclin_C"/>
    <property type="match status" value="1"/>
</dbReference>
<reference evidence="6 7" key="1">
    <citation type="journal article" date="2021" name="Sci. Rep.">
        <title>The genome of the diatom Chaetoceros tenuissimus carries an ancient integrated fragment of an extant virus.</title>
        <authorList>
            <person name="Hongo Y."/>
            <person name="Kimura K."/>
            <person name="Takaki Y."/>
            <person name="Yoshida Y."/>
            <person name="Baba S."/>
            <person name="Kobayashi G."/>
            <person name="Nagasaki K."/>
            <person name="Hano T."/>
            <person name="Tomaru Y."/>
        </authorList>
    </citation>
    <scope>NUCLEOTIDE SEQUENCE [LARGE SCALE GENOMIC DNA]</scope>
    <source>
        <strain evidence="6 7">NIES-3715</strain>
    </source>
</reference>
<dbReference type="SMART" id="SM00385">
    <property type="entry name" value="CYCLIN"/>
    <property type="match status" value="2"/>
</dbReference>
<dbReference type="Pfam" id="PF00134">
    <property type="entry name" value="Cyclin_N"/>
    <property type="match status" value="1"/>
</dbReference>
<gene>
    <name evidence="6" type="ORF">CTEN210_06330</name>
</gene>
<dbReference type="FunFam" id="1.10.472.10:FF:000057">
    <property type="entry name" value="Cyclin N-terminal domain containing 2"/>
    <property type="match status" value="1"/>
</dbReference>
<evidence type="ECO:0008006" key="8">
    <source>
        <dbReference type="Google" id="ProtNLM"/>
    </source>
</evidence>
<feature type="domain" description="Cyclin-like" evidence="4">
    <location>
        <begin position="387"/>
        <end position="482"/>
    </location>
</feature>
<evidence type="ECO:0000256" key="1">
    <source>
        <dbReference type="ARBA" id="ARBA00023127"/>
    </source>
</evidence>
<feature type="region of interest" description="Disordered" evidence="3">
    <location>
        <begin position="1"/>
        <end position="24"/>
    </location>
</feature>
<evidence type="ECO:0000259" key="5">
    <source>
        <dbReference type="SMART" id="SM01332"/>
    </source>
</evidence>
<dbReference type="Pfam" id="PF02984">
    <property type="entry name" value="Cyclin_C"/>
    <property type="match status" value="1"/>
</dbReference>
<evidence type="ECO:0000256" key="3">
    <source>
        <dbReference type="SAM" id="MobiDB-lite"/>
    </source>
</evidence>
<dbReference type="Gene3D" id="1.10.472.10">
    <property type="entry name" value="Cyclin-like"/>
    <property type="match status" value="2"/>
</dbReference>
<dbReference type="InterPro" id="IPR013763">
    <property type="entry name" value="Cyclin-like_dom"/>
</dbReference>
<comment type="similarity">
    <text evidence="2">Belongs to the cyclin family.</text>
</comment>
<dbReference type="GO" id="GO:0016538">
    <property type="term" value="F:cyclin-dependent protein serine/threonine kinase regulator activity"/>
    <property type="evidence" value="ECO:0007669"/>
    <property type="project" value="InterPro"/>
</dbReference>
<name>A0AAD3CQA4_9STRA</name>
<feature type="region of interest" description="Disordered" evidence="3">
    <location>
        <begin position="159"/>
        <end position="180"/>
    </location>
</feature>
<feature type="domain" description="Cyclin C-terminal" evidence="5">
    <location>
        <begin position="383"/>
        <end position="514"/>
    </location>
</feature>
<dbReference type="Proteomes" id="UP001054902">
    <property type="component" value="Unassembled WGS sequence"/>
</dbReference>
<dbReference type="AlphaFoldDB" id="A0AAD3CQA4"/>
<evidence type="ECO:0000313" key="7">
    <source>
        <dbReference type="Proteomes" id="UP001054902"/>
    </source>
</evidence>
<feature type="domain" description="Cyclin-like" evidence="4">
    <location>
        <begin position="290"/>
        <end position="374"/>
    </location>
</feature>
<organism evidence="6 7">
    <name type="scientific">Chaetoceros tenuissimus</name>
    <dbReference type="NCBI Taxonomy" id="426638"/>
    <lineage>
        <taxon>Eukaryota</taxon>
        <taxon>Sar</taxon>
        <taxon>Stramenopiles</taxon>
        <taxon>Ochrophyta</taxon>
        <taxon>Bacillariophyta</taxon>
        <taxon>Coscinodiscophyceae</taxon>
        <taxon>Chaetocerotophycidae</taxon>
        <taxon>Chaetocerotales</taxon>
        <taxon>Chaetocerotaceae</taxon>
        <taxon>Chaetoceros</taxon>
    </lineage>
</organism>
<dbReference type="InterPro" id="IPR004367">
    <property type="entry name" value="Cyclin_C-dom"/>
</dbReference>
<keyword evidence="7" id="KW-1185">Reference proteome</keyword>
<evidence type="ECO:0000256" key="2">
    <source>
        <dbReference type="RuleBase" id="RU000383"/>
    </source>
</evidence>
<dbReference type="GO" id="GO:0051301">
    <property type="term" value="P:cell division"/>
    <property type="evidence" value="ECO:0007669"/>
    <property type="project" value="UniProtKB-KW"/>
</dbReference>
<dbReference type="EMBL" id="BLLK01000038">
    <property type="protein sequence ID" value="GFH49854.1"/>
    <property type="molecule type" value="Genomic_DNA"/>
</dbReference>
<evidence type="ECO:0000313" key="6">
    <source>
        <dbReference type="EMBL" id="GFH49854.1"/>
    </source>
</evidence>
<dbReference type="InterPro" id="IPR036915">
    <property type="entry name" value="Cyclin-like_sf"/>
</dbReference>